<organism evidence="1 2">
    <name type="scientific">Acetobacter lambici</name>
    <dbReference type="NCBI Taxonomy" id="1332824"/>
    <lineage>
        <taxon>Bacteria</taxon>
        <taxon>Pseudomonadati</taxon>
        <taxon>Pseudomonadota</taxon>
        <taxon>Alphaproteobacteria</taxon>
        <taxon>Acetobacterales</taxon>
        <taxon>Acetobacteraceae</taxon>
        <taxon>Acetobacter</taxon>
    </lineage>
</organism>
<accession>A0ABT1EY47</accession>
<comment type="caution">
    <text evidence="1">The sequence shown here is derived from an EMBL/GenBank/DDBJ whole genome shotgun (WGS) entry which is preliminary data.</text>
</comment>
<dbReference type="EMBL" id="JAMYZZ010000004">
    <property type="protein sequence ID" value="MCP1257858.1"/>
    <property type="molecule type" value="Genomic_DNA"/>
</dbReference>
<evidence type="ECO:0000313" key="2">
    <source>
        <dbReference type="Proteomes" id="UP001523528"/>
    </source>
</evidence>
<evidence type="ECO:0000313" key="1">
    <source>
        <dbReference type="EMBL" id="MCP1257858.1"/>
    </source>
</evidence>
<dbReference type="Proteomes" id="UP001523528">
    <property type="component" value="Unassembled WGS sequence"/>
</dbReference>
<sequence length="660" mass="73922">MTTVNLYYCHSPICAHLALKQAEAVGDAERHVFIAARNTAVSRAVFTLQKDVFETRQEFLTFVRDISAFVDGLCAPGDHLRVFVPHAAALPTRMLLCHKRVDSVYFMEEGSAYYVEQPDNYALTWPDYITTFDLNEQDIIDLAVILGRTTDEHVLVFRSLTECFHMFHDICQRVVGLLITHEEALASLSYRDNLHIIVRPLEPMFKVPLERAVLYMLGPHHQSLTEHGAPLDDVIKTHKEIIRVLLMTYERVIIKPHPADMYFWLDIVHNYQTTPEVTTFAQLRLTSYGDKPFEGEPSVLNFAGFYLGHSSSRLYVIRLWGTERIVDHDLGVGVAPAGPVLQGRVENTAGMQYAFPSAFVMLPGQMEPTLTHLLDTAGLVPTRQASLESVPWAVLPGGTYRLSNGSNCTDFSFPQSSSLFFIRSIRDCLCGILNTLLSHNYGQATPPIARILLSCANDEERMLRFLAEVGEQFLKQTLFGPMARFIFLPGVLTLRVPDRDEPDYATAWQDALLKIRDHLNLPAVGSGGDALPAAAGPVEGAAYSALRARYWSDAAEARFVGFGGDRIQAFYDFEKSDLSALRAFIGHWGLFHKIIIQILPNGTVISRAGHLGRVFASSAGQLVIVWDNVPQIYYLQFEGPSGRYLAGWTNYGEDIFASRW</sequence>
<dbReference type="RefSeq" id="WP_165991401.1">
    <property type="nucleotide sequence ID" value="NZ_JAMYZY010000004.1"/>
</dbReference>
<keyword evidence="2" id="KW-1185">Reference proteome</keyword>
<gene>
    <name evidence="1" type="ORF">NKW50_04540</name>
</gene>
<name>A0ABT1EY47_9PROT</name>
<protein>
    <submittedName>
        <fullName evidence="1">Uncharacterized protein</fullName>
    </submittedName>
</protein>
<proteinExistence type="predicted"/>
<reference evidence="1 2" key="1">
    <citation type="submission" date="2022-06" db="EMBL/GenBank/DDBJ databases">
        <title>Acetobacer genomes from food samples.</title>
        <authorList>
            <person name="Sombolestani A."/>
        </authorList>
    </citation>
    <scope>NUCLEOTIDE SEQUENCE [LARGE SCALE GENOMIC DNA]</scope>
    <source>
        <strain evidence="1 2">R-83285</strain>
    </source>
</reference>